<dbReference type="UniPathway" id="UPA00637"/>
<dbReference type="Pfam" id="PF00535">
    <property type="entry name" value="Glycos_transf_2"/>
    <property type="match status" value="1"/>
</dbReference>
<dbReference type="SUPFAM" id="SSF53448">
    <property type="entry name" value="Nucleotide-diphospho-sugar transferases"/>
    <property type="match status" value="1"/>
</dbReference>
<keyword evidence="8 12" id="KW-0808">Transferase</keyword>
<dbReference type="FunFam" id="3.90.550.10:FF:000047">
    <property type="entry name" value="Glucans biosynthesis glucosyltransferase H"/>
    <property type="match status" value="1"/>
</dbReference>
<gene>
    <name evidence="14" type="primary">mdoH</name>
    <name evidence="12" type="synonym">opgH</name>
    <name evidence="14" type="ORF">GNQ48_03895</name>
</gene>
<feature type="transmembrane region" description="Helical" evidence="12">
    <location>
        <begin position="191"/>
        <end position="220"/>
    </location>
</feature>
<dbReference type="Proteomes" id="UP000433532">
    <property type="component" value="Unassembled WGS sequence"/>
</dbReference>
<evidence type="ECO:0000313" key="14">
    <source>
        <dbReference type="EMBL" id="MUI34137.1"/>
    </source>
</evidence>
<comment type="subcellular location">
    <subcellularLocation>
        <location evidence="1">Cell inner membrane</location>
        <topology evidence="1">Multi-pass membrane protein</topology>
    </subcellularLocation>
    <subcellularLocation>
        <location evidence="12">Cell membrane</location>
        <topology evidence="12">Multi-pass membrane protein</topology>
    </subcellularLocation>
</comment>
<keyword evidence="6" id="KW-0997">Cell inner membrane</keyword>
<evidence type="ECO:0000256" key="3">
    <source>
        <dbReference type="ARBA" id="ARBA00009337"/>
    </source>
</evidence>
<dbReference type="GO" id="GO:0016758">
    <property type="term" value="F:hexosyltransferase activity"/>
    <property type="evidence" value="ECO:0007669"/>
    <property type="project" value="UniProtKB-UniRule"/>
</dbReference>
<proteinExistence type="inferred from homology"/>
<dbReference type="PANTHER" id="PTHR43867">
    <property type="entry name" value="CELLULOSE SYNTHASE CATALYTIC SUBUNIT A [UDP-FORMING]"/>
    <property type="match status" value="1"/>
</dbReference>
<comment type="similarity">
    <text evidence="3 12">Belongs to the glycosyltransferase 2 family. OpgH subfamily.</text>
</comment>
<dbReference type="HAMAP" id="MF_01072">
    <property type="entry name" value="MdoH_OpgH"/>
    <property type="match status" value="1"/>
</dbReference>
<evidence type="ECO:0000256" key="10">
    <source>
        <dbReference type="ARBA" id="ARBA00022989"/>
    </source>
</evidence>
<evidence type="ECO:0000256" key="8">
    <source>
        <dbReference type="ARBA" id="ARBA00022679"/>
    </source>
</evidence>
<reference evidence="14 15" key="1">
    <citation type="submission" date="2019-11" db="EMBL/GenBank/DDBJ databases">
        <title>Genomes of ocular Pseudomonas aeruginosa isolates.</title>
        <authorList>
            <person name="Khan M."/>
            <person name="Rice S.A."/>
            <person name="Willcox M.D.P."/>
            <person name="Stapleton F."/>
        </authorList>
    </citation>
    <scope>NUCLEOTIDE SEQUENCE [LARGE SCALE GENOMIC DNA]</scope>
    <source>
        <strain evidence="14 15">PA221</strain>
    </source>
</reference>
<feature type="transmembrane region" description="Helical" evidence="12">
    <location>
        <begin position="606"/>
        <end position="627"/>
    </location>
</feature>
<evidence type="ECO:0000256" key="7">
    <source>
        <dbReference type="ARBA" id="ARBA00022676"/>
    </source>
</evidence>
<dbReference type="RefSeq" id="WP_003135824.1">
    <property type="nucleotide sequence ID" value="NZ_AP014651.1"/>
</dbReference>
<keyword evidence="9 12" id="KW-0812">Transmembrane</keyword>
<dbReference type="AlphaFoldDB" id="A0A0C6F806"/>
<dbReference type="NCBIfam" id="NF003955">
    <property type="entry name" value="PRK05454.1-1"/>
    <property type="match status" value="1"/>
</dbReference>
<keyword evidence="10 12" id="KW-1133">Transmembrane helix</keyword>
<evidence type="ECO:0000259" key="13">
    <source>
        <dbReference type="Pfam" id="PF00535"/>
    </source>
</evidence>
<feature type="transmembrane region" description="Helical" evidence="12">
    <location>
        <begin position="570"/>
        <end position="594"/>
    </location>
</feature>
<dbReference type="InterPro" id="IPR023725">
    <property type="entry name" value="Glucans_biosynth_gluTrFase_H"/>
</dbReference>
<comment type="caution">
    <text evidence="14">The sequence shown here is derived from an EMBL/GenBank/DDBJ whole genome shotgun (WGS) entry which is preliminary data.</text>
</comment>
<dbReference type="EMBL" id="WOAD01000002">
    <property type="protein sequence ID" value="MUI34137.1"/>
    <property type="molecule type" value="Genomic_DNA"/>
</dbReference>
<dbReference type="PANTHER" id="PTHR43867:SF5">
    <property type="entry name" value="GLUCANS BIOSYNTHESIS GLUCOSYLTRANSFERASE H"/>
    <property type="match status" value="1"/>
</dbReference>
<evidence type="ECO:0000313" key="15">
    <source>
        <dbReference type="Proteomes" id="UP000433532"/>
    </source>
</evidence>
<evidence type="ECO:0000256" key="11">
    <source>
        <dbReference type="ARBA" id="ARBA00023136"/>
    </source>
</evidence>
<organism evidence="14 15">
    <name type="scientific">Pseudomonas aeruginosa</name>
    <dbReference type="NCBI Taxonomy" id="287"/>
    <lineage>
        <taxon>Bacteria</taxon>
        <taxon>Pseudomonadati</taxon>
        <taxon>Pseudomonadota</taxon>
        <taxon>Gammaproteobacteria</taxon>
        <taxon>Pseudomonadales</taxon>
        <taxon>Pseudomonadaceae</taxon>
        <taxon>Pseudomonas</taxon>
    </lineage>
</organism>
<keyword evidence="11 12" id="KW-0472">Membrane</keyword>
<comment type="function">
    <text evidence="12">Involved in the biosynthesis of osmoregulated periplasmic glucans (OPGs).</text>
</comment>
<dbReference type="InterPro" id="IPR029044">
    <property type="entry name" value="Nucleotide-diphossugar_trans"/>
</dbReference>
<accession>A0A0C6F806</accession>
<dbReference type="GO" id="GO:0009250">
    <property type="term" value="P:glucan biosynthetic process"/>
    <property type="evidence" value="ECO:0007669"/>
    <property type="project" value="UniProtKB-UniRule"/>
</dbReference>
<evidence type="ECO:0000256" key="2">
    <source>
        <dbReference type="ARBA" id="ARBA00005001"/>
    </source>
</evidence>
<dbReference type="NCBIfam" id="NF003958">
    <property type="entry name" value="PRK05454.2-1"/>
    <property type="match status" value="1"/>
</dbReference>
<dbReference type="GO" id="GO:0005886">
    <property type="term" value="C:plasma membrane"/>
    <property type="evidence" value="ECO:0007669"/>
    <property type="project" value="UniProtKB-SubCell"/>
</dbReference>
<keyword evidence="5 12" id="KW-1003">Cell membrane</keyword>
<comment type="pathway">
    <text evidence="2 12">Glycan metabolism; osmoregulated periplasmic glucan (OPG) biosynthesis.</text>
</comment>
<dbReference type="Gene3D" id="3.90.550.10">
    <property type="entry name" value="Spore Coat Polysaccharide Biosynthesis Protein SpsA, Chain A"/>
    <property type="match status" value="1"/>
</dbReference>
<dbReference type="InterPro" id="IPR001173">
    <property type="entry name" value="Glyco_trans_2-like"/>
</dbReference>
<name>A0A0C6F806_PSEAI</name>
<dbReference type="InterPro" id="IPR050321">
    <property type="entry name" value="Glycosyltr_2/OpgH_subfam"/>
</dbReference>
<evidence type="ECO:0000256" key="6">
    <source>
        <dbReference type="ARBA" id="ARBA00022519"/>
    </source>
</evidence>
<protein>
    <recommendedName>
        <fullName evidence="4 12">Glucans biosynthesis glucosyltransferase H</fullName>
        <ecNumber evidence="12">2.4.1.-</ecNumber>
    </recommendedName>
</protein>
<evidence type="ECO:0000256" key="12">
    <source>
        <dbReference type="HAMAP-Rule" id="MF_01072"/>
    </source>
</evidence>
<dbReference type="EC" id="2.4.1.-" evidence="12"/>
<dbReference type="NCBIfam" id="NF003962">
    <property type="entry name" value="PRK05454.2-5"/>
    <property type="match status" value="1"/>
</dbReference>
<evidence type="ECO:0000256" key="5">
    <source>
        <dbReference type="ARBA" id="ARBA00022475"/>
    </source>
</evidence>
<dbReference type="CDD" id="cd04191">
    <property type="entry name" value="Glucan_BSP_MdoH"/>
    <property type="match status" value="1"/>
</dbReference>
<feature type="transmembrane region" description="Helical" evidence="12">
    <location>
        <begin position="515"/>
        <end position="543"/>
    </location>
</feature>
<evidence type="ECO:0000256" key="9">
    <source>
        <dbReference type="ARBA" id="ARBA00022692"/>
    </source>
</evidence>
<feature type="domain" description="Glycosyltransferase 2-like" evidence="13">
    <location>
        <begin position="249"/>
        <end position="430"/>
    </location>
</feature>
<keyword evidence="7 12" id="KW-0328">Glycosyltransferase</keyword>
<evidence type="ECO:0000256" key="1">
    <source>
        <dbReference type="ARBA" id="ARBA00004429"/>
    </source>
</evidence>
<sequence length="861" mass="97009">MNNPSTTKAPLADYLAHLPLAEEERERLGESASFSELHARLAGAEGAAADAGGDPALASVRARLQLGTPELDDAEMFGVDAQGRTFLKISPPIRRTKVIPEPWRTNILVRGWRRLTGRSNPPKPKRALPRARWQRVGSLRRFILLLLMLAQTSVATYYMKGILPYQGWAFVDLEELAQQSLLDTVQQVLPYVIQFGILALFAILFCWVSAGFWTALMGFWELLTGRDRYRISGSSAGSEPIAADARTAIVMPICNEDVPRVFAGLRATVESMAATGEMERFDFFVLSDTNDPDIAVAEQQAWLELCRETKGFGKIFYRRRRRRVKRKSGNIDDFCRRWGGDYRYMVVMDADSVMSGDCLAKLVRLMEANPEAGIIQTAPKASGMDTLYARMQQFATRVYGPLFTAGLHFWQLGESHYWGHNAIIRMQPFIDHCALAPLPGKGSFAGAILSHDFVEAALMRRAGWGVWIAYDLDGSYEELPPNLLDELKRDRRWCHGNLMNFRLFLVKGMHPVHRAVFLTGVMSYLSAPLWFFFLVLSTALLAVHQLMEPQYFLEPRQLFPIWPQWHPEKAIALFSTTLTLLFLPKLLSVMLIWAKGAKGFGGVIRVTLSMLLEMFFSVLLAPVRMLFHTRFVLAAFLGWSVQWNSPQRDDDATPWSEAIRRHGMQTLLGIAWTLLVAWLNPRFLWWLSPIVGSLILSIPVSVISSRVKLGLRARDEKLFLIPEEYDTPRELRATDEYTYENRWHALKDGFLKAAVDPLLNALACAMGTARHNRAQAIETVRGERIGKAIEKGPEQLDGATRLALLSDPVALSRLHTRVWEEDRDDWLGRWRKAEADDPHAASVPLAQVVPGDAGLLPAAQS</sequence>
<feature type="transmembrane region" description="Helical" evidence="12">
    <location>
        <begin position="142"/>
        <end position="159"/>
    </location>
</feature>
<feature type="transmembrane region" description="Helical" evidence="12">
    <location>
        <begin position="683"/>
        <end position="704"/>
    </location>
</feature>
<evidence type="ECO:0000256" key="4">
    <source>
        <dbReference type="ARBA" id="ARBA00020585"/>
    </source>
</evidence>